<dbReference type="Proteomes" id="UP000050509">
    <property type="component" value="Unassembled WGS sequence"/>
</dbReference>
<dbReference type="AlphaFoldDB" id="A0A0P9DY79"/>
<gene>
    <name evidence="2" type="ORF">SE17_01050</name>
</gene>
<evidence type="ECO:0000256" key="1">
    <source>
        <dbReference type="SAM" id="MobiDB-lite"/>
    </source>
</evidence>
<keyword evidence="3" id="KW-1185">Reference proteome</keyword>
<feature type="region of interest" description="Disordered" evidence="1">
    <location>
        <begin position="154"/>
        <end position="185"/>
    </location>
</feature>
<reference evidence="2 3" key="1">
    <citation type="submission" date="2015-09" db="EMBL/GenBank/DDBJ databases">
        <title>Draft genome sequence of Kouleothrix aurantiaca JCM 19913.</title>
        <authorList>
            <person name="Hemp J."/>
        </authorList>
    </citation>
    <scope>NUCLEOTIDE SEQUENCE [LARGE SCALE GENOMIC DNA]</scope>
    <source>
        <strain evidence="2 3">COM-B</strain>
    </source>
</reference>
<dbReference type="EMBL" id="LJCR01000009">
    <property type="protein sequence ID" value="KPV54887.1"/>
    <property type="molecule type" value="Genomic_DNA"/>
</dbReference>
<organism evidence="2 3">
    <name type="scientific">Kouleothrix aurantiaca</name>
    <dbReference type="NCBI Taxonomy" id="186479"/>
    <lineage>
        <taxon>Bacteria</taxon>
        <taxon>Bacillati</taxon>
        <taxon>Chloroflexota</taxon>
        <taxon>Chloroflexia</taxon>
        <taxon>Chloroflexales</taxon>
        <taxon>Roseiflexineae</taxon>
        <taxon>Roseiflexaceae</taxon>
        <taxon>Kouleothrix</taxon>
    </lineage>
</organism>
<evidence type="ECO:0000313" key="2">
    <source>
        <dbReference type="EMBL" id="KPV54887.1"/>
    </source>
</evidence>
<evidence type="ECO:0000313" key="3">
    <source>
        <dbReference type="Proteomes" id="UP000050509"/>
    </source>
</evidence>
<proteinExistence type="predicted"/>
<name>A0A0P9DY79_9CHLR</name>
<protein>
    <submittedName>
        <fullName evidence="2">Uncharacterized protein</fullName>
    </submittedName>
</protein>
<comment type="caution">
    <text evidence="2">The sequence shown here is derived from an EMBL/GenBank/DDBJ whole genome shotgun (WGS) entry which is preliminary data.</text>
</comment>
<feature type="compositionally biased region" description="Basic and acidic residues" evidence="1">
    <location>
        <begin position="156"/>
        <end position="168"/>
    </location>
</feature>
<accession>A0A0P9DY79</accession>
<sequence length="185" mass="20622">MVKTSFDTDADALTRLGNAVMPELAERTYLADVRLVELNRGVAARIAALNAHPSPKFKHFAELRTAGMDQFSRMRLGALRALAEQVHPGVRDGIRYADGAAWAAALEDAFPDDTASQEVALRYALRGLFLDAAIRKTRVDAEIRHNAEMGAAQYDTRFHDRAAREQKPQPRGIGRTPVQERRRRS</sequence>